<dbReference type="Gene3D" id="3.10.290.20">
    <property type="entry name" value="Ubiquitin-like 2 activating enzyme e1b. Chain: B, domain 3"/>
    <property type="match status" value="1"/>
</dbReference>
<dbReference type="Pfam" id="PF00899">
    <property type="entry name" value="ThiF"/>
    <property type="match status" value="1"/>
</dbReference>
<keyword evidence="5" id="KW-0479">Metal-binding</keyword>
<evidence type="ECO:0000256" key="5">
    <source>
        <dbReference type="ARBA" id="ARBA00022723"/>
    </source>
</evidence>
<dbReference type="InterPro" id="IPR023318">
    <property type="entry name" value="Ub_act_enz_dom_a_sf"/>
</dbReference>
<dbReference type="Gene3D" id="1.10.10.520">
    <property type="entry name" value="Ubiquitin activating enzymes (Uba3). Chain: B, domain 2"/>
    <property type="match status" value="1"/>
</dbReference>
<dbReference type="UniPathway" id="UPA00886"/>
<keyword evidence="7" id="KW-0833">Ubl conjugation pathway</keyword>
<feature type="compositionally biased region" description="Polar residues" evidence="11">
    <location>
        <begin position="664"/>
        <end position="680"/>
    </location>
</feature>
<comment type="subcellular location">
    <subcellularLocation>
        <location evidence="1">Nucleus</location>
    </subcellularLocation>
</comment>
<evidence type="ECO:0000256" key="1">
    <source>
        <dbReference type="ARBA" id="ARBA00004123"/>
    </source>
</evidence>
<keyword evidence="10" id="KW-0539">Nucleus</keyword>
<feature type="region of interest" description="Disordered" evidence="11">
    <location>
        <begin position="639"/>
        <end position="757"/>
    </location>
</feature>
<dbReference type="InterPro" id="IPR019572">
    <property type="entry name" value="UBA_E1_SCCH"/>
</dbReference>
<keyword evidence="12" id="KW-0812">Transmembrane</keyword>
<keyword evidence="8" id="KW-0862">Zinc</keyword>
<feature type="compositionally biased region" description="Acidic residues" evidence="11">
    <location>
        <begin position="731"/>
        <end position="748"/>
    </location>
</feature>
<evidence type="ECO:0000256" key="9">
    <source>
        <dbReference type="ARBA" id="ARBA00022840"/>
    </source>
</evidence>
<dbReference type="AlphaFoldDB" id="A0A6V7PRT0"/>
<feature type="region of interest" description="Disordered" evidence="11">
    <location>
        <begin position="66"/>
        <end position="90"/>
    </location>
</feature>
<dbReference type="GO" id="GO:0016925">
    <property type="term" value="P:protein sumoylation"/>
    <property type="evidence" value="ECO:0007669"/>
    <property type="project" value="UniProtKB-UniPathway"/>
</dbReference>
<dbReference type="FunFam" id="3.40.50.720:FF:000864">
    <property type="entry name" value="SUMO-activating enzyme subunit"/>
    <property type="match status" value="1"/>
</dbReference>
<feature type="transmembrane region" description="Helical" evidence="12">
    <location>
        <begin position="47"/>
        <end position="64"/>
    </location>
</feature>
<keyword evidence="6" id="KW-0547">Nucleotide-binding</keyword>
<keyword evidence="12" id="KW-1133">Transmembrane helix</keyword>
<dbReference type="PANTHER" id="PTHR10953:SF5">
    <property type="entry name" value="SUMO-ACTIVATING ENZYME SUBUNIT 2"/>
    <property type="match status" value="1"/>
</dbReference>
<dbReference type="GO" id="GO:0019948">
    <property type="term" value="F:SUMO activating enzyme activity"/>
    <property type="evidence" value="ECO:0007669"/>
    <property type="project" value="TreeGrafter"/>
</dbReference>
<evidence type="ECO:0000259" key="15">
    <source>
        <dbReference type="Pfam" id="PF14732"/>
    </source>
</evidence>
<dbReference type="CDD" id="cd01489">
    <property type="entry name" value="Uba2_SUMO"/>
    <property type="match status" value="1"/>
</dbReference>
<evidence type="ECO:0000256" key="8">
    <source>
        <dbReference type="ARBA" id="ARBA00022833"/>
    </source>
</evidence>
<dbReference type="GO" id="GO:0046872">
    <property type="term" value="F:metal ion binding"/>
    <property type="evidence" value="ECO:0007669"/>
    <property type="project" value="UniProtKB-KW"/>
</dbReference>
<evidence type="ECO:0000259" key="13">
    <source>
        <dbReference type="Pfam" id="PF00899"/>
    </source>
</evidence>
<dbReference type="GO" id="GO:0031510">
    <property type="term" value="C:SUMO activating enzyme complex"/>
    <property type="evidence" value="ECO:0007669"/>
    <property type="project" value="TreeGrafter"/>
</dbReference>
<keyword evidence="9" id="KW-0067">ATP-binding</keyword>
<keyword evidence="4" id="KW-0808">Transferase</keyword>
<dbReference type="InterPro" id="IPR000594">
    <property type="entry name" value="ThiF_NAD_FAD-bd"/>
</dbReference>
<evidence type="ECO:0000256" key="12">
    <source>
        <dbReference type="SAM" id="Phobius"/>
    </source>
</evidence>
<evidence type="ECO:0000256" key="6">
    <source>
        <dbReference type="ARBA" id="ARBA00022741"/>
    </source>
</evidence>
<evidence type="ECO:0000256" key="7">
    <source>
        <dbReference type="ARBA" id="ARBA00022786"/>
    </source>
</evidence>
<dbReference type="EMBL" id="LR862151">
    <property type="protein sequence ID" value="CAD1833584.1"/>
    <property type="molecule type" value="Genomic_DNA"/>
</dbReference>
<feature type="domain" description="Ubiquitin-activating enzyme SCCH" evidence="14">
    <location>
        <begin position="423"/>
        <end position="474"/>
    </location>
</feature>
<name>A0A6V7PRT0_ANACO</name>
<comment type="similarity">
    <text evidence="3">Belongs to the ubiquitin-activating E1 family.</text>
</comment>
<dbReference type="FunFam" id="3.10.290.20:FF:000004">
    <property type="entry name" value="SUMO-activating enzyme subunit"/>
    <property type="match status" value="1"/>
</dbReference>
<dbReference type="FunFam" id="1.10.10.520:FF:000004">
    <property type="entry name" value="SUMO-activating enzyme subunit"/>
    <property type="match status" value="1"/>
</dbReference>
<feature type="compositionally biased region" description="Pro residues" evidence="11">
    <location>
        <begin position="74"/>
        <end position="83"/>
    </location>
</feature>
<comment type="pathway">
    <text evidence="2">Protein modification; protein sumoylation.</text>
</comment>
<dbReference type="GO" id="GO:0005524">
    <property type="term" value="F:ATP binding"/>
    <property type="evidence" value="ECO:0007669"/>
    <property type="project" value="UniProtKB-KW"/>
</dbReference>
<evidence type="ECO:0000256" key="10">
    <source>
        <dbReference type="ARBA" id="ARBA00023242"/>
    </source>
</evidence>
<gene>
    <name evidence="16" type="ORF">CB5_LOCUS16795</name>
</gene>
<organism evidence="16">
    <name type="scientific">Ananas comosus var. bracteatus</name>
    <name type="common">red pineapple</name>
    <dbReference type="NCBI Taxonomy" id="296719"/>
    <lineage>
        <taxon>Eukaryota</taxon>
        <taxon>Viridiplantae</taxon>
        <taxon>Streptophyta</taxon>
        <taxon>Embryophyta</taxon>
        <taxon>Tracheophyta</taxon>
        <taxon>Spermatophyta</taxon>
        <taxon>Magnoliopsida</taxon>
        <taxon>Liliopsida</taxon>
        <taxon>Poales</taxon>
        <taxon>Bromeliaceae</taxon>
        <taxon>Bromelioideae</taxon>
        <taxon>Ananas</taxon>
    </lineage>
</organism>
<evidence type="ECO:0008006" key="17">
    <source>
        <dbReference type="Google" id="ProtNLM"/>
    </source>
</evidence>
<evidence type="ECO:0000256" key="4">
    <source>
        <dbReference type="ARBA" id="ARBA00022679"/>
    </source>
</evidence>
<dbReference type="Pfam" id="PF10585">
    <property type="entry name" value="UBA_E1_SCCH"/>
    <property type="match status" value="1"/>
</dbReference>
<dbReference type="InterPro" id="IPR042449">
    <property type="entry name" value="Ub-E1_IAD_1"/>
</dbReference>
<dbReference type="FunFam" id="3.40.50.720:FF:000618">
    <property type="entry name" value="SUMO-activating enzyme subunit 2"/>
    <property type="match status" value="1"/>
</dbReference>
<evidence type="ECO:0000313" key="16">
    <source>
        <dbReference type="EMBL" id="CAD1833584.1"/>
    </source>
</evidence>
<dbReference type="FunFam" id="3.50.50.80:FF:000002">
    <property type="entry name" value="SUMO-activating enzyme subunit 2"/>
    <property type="match status" value="1"/>
</dbReference>
<feature type="compositionally biased region" description="Basic and acidic residues" evidence="11">
    <location>
        <begin position="700"/>
        <end position="716"/>
    </location>
</feature>
<dbReference type="Pfam" id="PF14732">
    <property type="entry name" value="UAE_UbL"/>
    <property type="match status" value="1"/>
</dbReference>
<evidence type="ECO:0000259" key="14">
    <source>
        <dbReference type="Pfam" id="PF10585"/>
    </source>
</evidence>
<dbReference type="InterPro" id="IPR028077">
    <property type="entry name" value="UAE_UbL_dom"/>
</dbReference>
<feature type="transmembrane region" description="Helical" evidence="12">
    <location>
        <begin position="105"/>
        <end position="130"/>
    </location>
</feature>
<dbReference type="Gene3D" id="3.50.50.80">
    <property type="entry name" value="Ubiquitin-activating enzyme E1, inactive adenylation domain, subdomain 1"/>
    <property type="match status" value="1"/>
</dbReference>
<reference evidence="16" key="1">
    <citation type="submission" date="2020-07" db="EMBL/GenBank/DDBJ databases">
        <authorList>
            <person name="Lin J."/>
        </authorList>
    </citation>
    <scope>NUCLEOTIDE SEQUENCE</scope>
</reference>
<protein>
    <recommendedName>
        <fullName evidence="17">SUMO-activating enzyme subunit</fullName>
    </recommendedName>
</protein>
<evidence type="ECO:0000256" key="2">
    <source>
        <dbReference type="ARBA" id="ARBA00004718"/>
    </source>
</evidence>
<feature type="domain" description="Ubiquitin/SUMO-activating enzyme ubiquitin-like" evidence="15">
    <location>
        <begin position="547"/>
        <end position="639"/>
    </location>
</feature>
<dbReference type="InterPro" id="IPR045886">
    <property type="entry name" value="ThiF/MoeB/HesA"/>
</dbReference>
<proteinExistence type="inferred from homology"/>
<sequence>MDTEETDSFEILLSAHQRFFGSKVSESKPIAPSPSTSSGAEAFTSPILRLLPKLAAFAPLPLSFRRRRRRRRPPPPPPPPPPSHGHGFFGGVSDGSNQGDLFPPLFTFLFLFLFLFFSAAKVLMVGAGGIGCELLKTLALSGFRDIHIIDMDTIEVSNLNRQFLFRQHHVGQSKAKVARDAVLRFRPHINITPYHSNVKDPQFNVDFFKQFNVVLNGLDNLDARRHVNRLCLAAEVPLVESGTTGFLGQVTVHVKGKTECYECQPKPTPKTYPVCTITSTPSKFVHCIVWAKDLLFAKLFGDKNQDNDLNVHSGDGNSQSEHAQDVFVRNPHEDLEQYGRRIYDHVFGYNIEVALTNEETWKNRQRPRPVFINDLLPDKLVHRNGYSEDCKTEDLTPSAMSSLNLKNPQDVWSLAENSRIFLESLRLFFEKREKDIGCLTFDKDDQLAVEFVTAAANIRASSFGIPLHSLFEAKGIAGNIVHAVATTNAIIAGLIVIEAIKVLQNDFENYRMTYCLEHPSRKMLLMPVQPFEANKSCYVCSETPLLLEVNTNTAKLRDVVERIVKAKLGMNLPMVMVGSTLVFEDGDDLDKDLAANYALNLDKVLSGLPAPVRSGTVLCLEDLQQELVCNINIKHREEFDEEKEPDGMVLSGWTTPSEKGKEVTVSNGETKAVASVSSSEADGDEVETTPAVPSKKRKMPKPERSETTTENNDKPQTRPSRNLSDKKSLQEIEDNEDDDDIVVLDDNPETSKRKRIH</sequence>
<accession>A0A6V7PRT0</accession>
<dbReference type="GO" id="GO:0016740">
    <property type="term" value="F:transferase activity"/>
    <property type="evidence" value="ECO:0007669"/>
    <property type="project" value="UniProtKB-KW"/>
</dbReference>
<keyword evidence="12" id="KW-0472">Membrane</keyword>
<dbReference type="SUPFAM" id="SSF69572">
    <property type="entry name" value="Activating enzymes of the ubiquitin-like proteins"/>
    <property type="match status" value="1"/>
</dbReference>
<evidence type="ECO:0000256" key="3">
    <source>
        <dbReference type="ARBA" id="ARBA00005673"/>
    </source>
</evidence>
<evidence type="ECO:0000256" key="11">
    <source>
        <dbReference type="SAM" id="MobiDB-lite"/>
    </source>
</evidence>
<dbReference type="GO" id="GO:0005737">
    <property type="term" value="C:cytoplasm"/>
    <property type="evidence" value="ECO:0007669"/>
    <property type="project" value="TreeGrafter"/>
</dbReference>
<feature type="domain" description="THIF-type NAD/FAD binding fold" evidence="13">
    <location>
        <begin position="119"/>
        <end position="537"/>
    </location>
</feature>
<dbReference type="InterPro" id="IPR035985">
    <property type="entry name" value="Ubiquitin-activating_enz"/>
</dbReference>
<dbReference type="PANTHER" id="PTHR10953">
    <property type="entry name" value="UBIQUITIN-ACTIVATING ENZYME E1"/>
    <property type="match status" value="1"/>
</dbReference>